<dbReference type="AlphaFoldDB" id="A0A411E8Y8"/>
<dbReference type="RefSeq" id="WP_129603912.1">
    <property type="nucleotide sequence ID" value="NZ_CP035544.1"/>
</dbReference>
<sequence length="421" mass="47958">MENNTPKVLVIGLTWPEPEATGAGVRTLQLLNLLQSLNYNVTLSSAAAKTQYSASLEQCGIDCVPIKLNCDSFDQFIAELKPHIVVFDRFLTEEYFGWRVAEQLPDTIRILDTQDLHSLRKSRELALKKGIAFTSDFWQVQEITLREIASIYRCDLSLIISEYEMAWLKANSRIDLSLLFYLPFVYNSSGSDHVLTAPDYELRSHFCFIGNGKHAPNIDAINYLKRDIWPKIRRALPNAKLNIYGAYLPKNILDLYQPEEGFFVKGWVNDMGEILQKTRVNLLPLRFGAGLKGKLFQSVRYGTPSVMTVTGAEGTAFVTNKDLVASDAIDFSEKAVRLYKDKEQWNTAQENGIKLIKDEFGVEIYRPLFKAALQDLQKNLQSHRITNFTGRMLLHHTMGSSKYLSKWITLKQRNARGEADE</sequence>
<dbReference type="EMBL" id="CP035544">
    <property type="protein sequence ID" value="QBA64181.1"/>
    <property type="molecule type" value="Genomic_DNA"/>
</dbReference>
<accession>A0A411E8Y8</accession>
<name>A0A411E8Y8_9FLAO</name>
<keyword evidence="1" id="KW-0808">Transferase</keyword>
<evidence type="ECO:0000313" key="1">
    <source>
        <dbReference type="EMBL" id="QBA64181.1"/>
    </source>
</evidence>
<keyword evidence="2" id="KW-1185">Reference proteome</keyword>
<evidence type="ECO:0000313" key="2">
    <source>
        <dbReference type="Proteomes" id="UP000290889"/>
    </source>
</evidence>
<dbReference type="OrthoDB" id="9807209at2"/>
<dbReference type="KEGG" id="mur:EQY75_06355"/>
<reference evidence="1 2" key="1">
    <citation type="submission" date="2019-01" db="EMBL/GenBank/DDBJ databases">
        <title>Muriicola soli sp. nov., isolated from soil.</title>
        <authorList>
            <person name="Kang H.J."/>
            <person name="Kim S.B."/>
        </authorList>
    </citation>
    <scope>NUCLEOTIDE SEQUENCE [LARGE SCALE GENOMIC DNA]</scope>
    <source>
        <strain evidence="1 2">MMS17-SY002</strain>
    </source>
</reference>
<protein>
    <submittedName>
        <fullName evidence="1">Glycosyltransferase</fullName>
    </submittedName>
</protein>
<proteinExistence type="predicted"/>
<dbReference type="GO" id="GO:0016740">
    <property type="term" value="F:transferase activity"/>
    <property type="evidence" value="ECO:0007669"/>
    <property type="project" value="UniProtKB-KW"/>
</dbReference>
<organism evidence="1 2">
    <name type="scientific">Muriicola soli</name>
    <dbReference type="NCBI Taxonomy" id="2507538"/>
    <lineage>
        <taxon>Bacteria</taxon>
        <taxon>Pseudomonadati</taxon>
        <taxon>Bacteroidota</taxon>
        <taxon>Flavobacteriia</taxon>
        <taxon>Flavobacteriales</taxon>
        <taxon>Flavobacteriaceae</taxon>
        <taxon>Muriicola</taxon>
    </lineage>
</organism>
<dbReference type="Pfam" id="PF13692">
    <property type="entry name" value="Glyco_trans_1_4"/>
    <property type="match status" value="1"/>
</dbReference>
<dbReference type="SUPFAM" id="SSF53756">
    <property type="entry name" value="UDP-Glycosyltransferase/glycogen phosphorylase"/>
    <property type="match status" value="1"/>
</dbReference>
<gene>
    <name evidence="1" type="ORF">EQY75_06355</name>
</gene>
<dbReference type="Gene3D" id="3.40.50.2000">
    <property type="entry name" value="Glycogen Phosphorylase B"/>
    <property type="match status" value="1"/>
</dbReference>
<dbReference type="Proteomes" id="UP000290889">
    <property type="component" value="Chromosome"/>
</dbReference>